<dbReference type="SUPFAM" id="SSF56712">
    <property type="entry name" value="Prokaryotic type I DNA topoisomerase"/>
    <property type="match status" value="1"/>
</dbReference>
<dbReference type="InterPro" id="IPR025589">
    <property type="entry name" value="Toprim_C_rpt"/>
</dbReference>
<dbReference type="InterPro" id="IPR013497">
    <property type="entry name" value="Topo_IA_cen"/>
</dbReference>
<dbReference type="GO" id="GO:0003677">
    <property type="term" value="F:DNA binding"/>
    <property type="evidence" value="ECO:0007669"/>
    <property type="project" value="UniProtKB-KW"/>
</dbReference>
<feature type="non-terminal residue" evidence="5">
    <location>
        <position position="1"/>
    </location>
</feature>
<evidence type="ECO:0000256" key="1">
    <source>
        <dbReference type="ARBA" id="ARBA00023029"/>
    </source>
</evidence>
<comment type="caution">
    <text evidence="5">The sequence shown here is derived from an EMBL/GenBank/DDBJ whole genome shotgun (WGS) entry which is preliminary data.</text>
</comment>
<keyword evidence="1" id="KW-0799">Topoisomerase</keyword>
<dbReference type="GO" id="GO:0006310">
    <property type="term" value="P:DNA recombination"/>
    <property type="evidence" value="ECO:0007669"/>
    <property type="project" value="TreeGrafter"/>
</dbReference>
<evidence type="ECO:0000259" key="4">
    <source>
        <dbReference type="PROSITE" id="PS52039"/>
    </source>
</evidence>
<dbReference type="InterPro" id="IPR023405">
    <property type="entry name" value="Topo_IA_core_domain"/>
</dbReference>
<dbReference type="PANTHER" id="PTHR11390">
    <property type="entry name" value="PROKARYOTIC DNA TOPOISOMERASE"/>
    <property type="match status" value="1"/>
</dbReference>
<dbReference type="PROSITE" id="PS52039">
    <property type="entry name" value="TOPO_IA_2"/>
    <property type="match status" value="1"/>
</dbReference>
<dbReference type="InterPro" id="IPR000380">
    <property type="entry name" value="Topo_IA"/>
</dbReference>
<dbReference type="GO" id="GO:0006265">
    <property type="term" value="P:DNA topological change"/>
    <property type="evidence" value="ECO:0007669"/>
    <property type="project" value="InterPro"/>
</dbReference>
<dbReference type="InterPro" id="IPR013826">
    <property type="entry name" value="Topo_IA_cen_sub3"/>
</dbReference>
<keyword evidence="2" id="KW-0238">DNA-binding</keyword>
<dbReference type="GO" id="GO:0003917">
    <property type="term" value="F:DNA topoisomerase type I (single strand cut, ATP-independent) activity"/>
    <property type="evidence" value="ECO:0007669"/>
    <property type="project" value="InterPro"/>
</dbReference>
<dbReference type="AlphaFoldDB" id="A0A641QUQ9"/>
<dbReference type="EMBL" id="VWKL01000086">
    <property type="protein sequence ID" value="KAA4001387.1"/>
    <property type="molecule type" value="Genomic_DNA"/>
</dbReference>
<evidence type="ECO:0000313" key="5">
    <source>
        <dbReference type="EMBL" id="KAA4001387.1"/>
    </source>
</evidence>
<dbReference type="Gene3D" id="1.10.290.10">
    <property type="entry name" value="Topoisomerase I, domain 4"/>
    <property type="match status" value="1"/>
</dbReference>
<sequence length="438" mass="48761">KAERKEKTEETPLLYDLTTLQKEANAKHGFTAEQTLEIAQKLYEKKLITYPRTGSRYIPEDVFAEIPKLLAFIGSLPEWKGKLQPKAVPTRRSLDGGKVTDHHALLVTGEKPLFLSKEDSTVYHMIAGRMLEAFSEKCVKDTATVTAECAGVEFVAKGSIIRQAGWRAVYGKENGEENNSQEETAAIPCWQEGDTLALKAASITEGKTKPKPLHTEATLLSAMETAGKEIEDDALRQAMKDCGIGTPATRASIIETLFKRGYMERCKKSLVPTEKGLALYSFVKAMRIADVAMTGEWEKELARIERGELPADDFRRKIEAYTREITSELLSCDKLFARRDSGCKCPKCGAGTMQFYGKVVRCDNAECGLPVFRLKANRTLSDDEIKNLLTDGHTKLLKGFKSKQGKSFDAVVAFDGDYNTVFVFPERKSKATSAKRRK</sequence>
<protein>
    <submittedName>
        <fullName evidence="5">Type IA DNA topoisomerase</fullName>
    </submittedName>
</protein>
<dbReference type="InterPro" id="IPR003602">
    <property type="entry name" value="Topo_IA_DNA-bd_dom"/>
</dbReference>
<dbReference type="Pfam" id="PF01131">
    <property type="entry name" value="Topoisom_bac"/>
    <property type="match status" value="1"/>
</dbReference>
<dbReference type="Pfam" id="PF13342">
    <property type="entry name" value="Toprim_Crpt"/>
    <property type="match status" value="1"/>
</dbReference>
<feature type="domain" description="Topo IA-type catalytic" evidence="4">
    <location>
        <begin position="1"/>
        <end position="326"/>
    </location>
</feature>
<dbReference type="GO" id="GO:0006281">
    <property type="term" value="P:DNA repair"/>
    <property type="evidence" value="ECO:0007669"/>
    <property type="project" value="TreeGrafter"/>
</dbReference>
<reference evidence="5" key="1">
    <citation type="journal article" date="2019" name="Nat. Med.">
        <title>A library of human gut bacterial isolates paired with longitudinal multiomics data enables mechanistic microbiome research.</title>
        <authorList>
            <person name="Poyet M."/>
            <person name="Groussin M."/>
            <person name="Gibbons S.M."/>
            <person name="Avila-Pacheco J."/>
            <person name="Jiang X."/>
            <person name="Kearney S.M."/>
            <person name="Perrotta A.R."/>
            <person name="Berdy B."/>
            <person name="Zhao S."/>
            <person name="Lieberman T.D."/>
            <person name="Swanson P.K."/>
            <person name="Smith M."/>
            <person name="Roesemann S."/>
            <person name="Alexander J.E."/>
            <person name="Rich S.A."/>
            <person name="Livny J."/>
            <person name="Vlamakis H."/>
            <person name="Clish C."/>
            <person name="Bullock K."/>
            <person name="Deik A."/>
            <person name="Scott J."/>
            <person name="Pierce K.A."/>
            <person name="Xavier R.J."/>
            <person name="Alm E.J."/>
        </authorList>
    </citation>
    <scope>NUCLEOTIDE SEQUENCE</scope>
    <source>
        <strain evidence="5">BIOML-A144</strain>
    </source>
</reference>
<proteinExistence type="predicted"/>
<name>A0A641QUQ9_BACOV</name>
<dbReference type="PRINTS" id="PR00417">
    <property type="entry name" value="PRTPISMRASEI"/>
</dbReference>
<dbReference type="GO" id="GO:0043597">
    <property type="term" value="C:cytoplasmic replication fork"/>
    <property type="evidence" value="ECO:0007669"/>
    <property type="project" value="TreeGrafter"/>
</dbReference>
<gene>
    <name evidence="5" type="ORF">F3F37_30510</name>
</gene>
<evidence type="ECO:0000256" key="2">
    <source>
        <dbReference type="ARBA" id="ARBA00023125"/>
    </source>
</evidence>
<dbReference type="InterPro" id="IPR013824">
    <property type="entry name" value="Topo_IA_cen_sub1"/>
</dbReference>
<organism evidence="5">
    <name type="scientific">Bacteroides ovatus</name>
    <dbReference type="NCBI Taxonomy" id="28116"/>
    <lineage>
        <taxon>Bacteria</taxon>
        <taxon>Pseudomonadati</taxon>
        <taxon>Bacteroidota</taxon>
        <taxon>Bacteroidia</taxon>
        <taxon>Bacteroidales</taxon>
        <taxon>Bacteroidaceae</taxon>
        <taxon>Bacteroides</taxon>
    </lineage>
</organism>
<keyword evidence="3 5" id="KW-0413">Isomerase</keyword>
<dbReference type="CDD" id="cd00186">
    <property type="entry name" value="TOP1Ac"/>
    <property type="match status" value="1"/>
</dbReference>
<dbReference type="PANTHER" id="PTHR11390:SF21">
    <property type="entry name" value="DNA TOPOISOMERASE 3-ALPHA"/>
    <property type="match status" value="1"/>
</dbReference>
<dbReference type="Gene3D" id="1.10.460.10">
    <property type="entry name" value="Topoisomerase I, domain 2"/>
    <property type="match status" value="1"/>
</dbReference>
<dbReference type="SMART" id="SM00437">
    <property type="entry name" value="TOP1Ac"/>
    <property type="match status" value="1"/>
</dbReference>
<accession>A0A641QUQ9</accession>
<evidence type="ECO:0000256" key="3">
    <source>
        <dbReference type="ARBA" id="ARBA00023235"/>
    </source>
</evidence>